<dbReference type="GO" id="GO:0016887">
    <property type="term" value="F:ATP hydrolysis activity"/>
    <property type="evidence" value="ECO:0007669"/>
    <property type="project" value="TreeGrafter"/>
</dbReference>
<evidence type="ECO:0000313" key="4">
    <source>
        <dbReference type="EMBL" id="GGJ29372.1"/>
    </source>
</evidence>
<dbReference type="PANTHER" id="PTHR43392">
    <property type="entry name" value="AAA-TYPE ATPASE FAMILY PROTEIN / ANKYRIN REPEAT FAMILY PROTEIN"/>
    <property type="match status" value="1"/>
</dbReference>
<evidence type="ECO:0000256" key="1">
    <source>
        <dbReference type="ARBA" id="ARBA00022741"/>
    </source>
</evidence>
<dbReference type="GO" id="GO:0005524">
    <property type="term" value="F:ATP binding"/>
    <property type="evidence" value="ECO:0007669"/>
    <property type="project" value="UniProtKB-KW"/>
</dbReference>
<dbReference type="Gene3D" id="1.10.8.60">
    <property type="match status" value="1"/>
</dbReference>
<dbReference type="InterPro" id="IPR027417">
    <property type="entry name" value="P-loop_NTPase"/>
</dbReference>
<dbReference type="PRINTS" id="PR00819">
    <property type="entry name" value="CBXCFQXSUPER"/>
</dbReference>
<keyword evidence="1" id="KW-0547">Nucleotide-binding</keyword>
<reference evidence="4" key="2">
    <citation type="submission" date="2020-09" db="EMBL/GenBank/DDBJ databases">
        <authorList>
            <person name="Sun Q."/>
            <person name="Ohkuma M."/>
        </authorList>
    </citation>
    <scope>NUCLEOTIDE SEQUENCE</scope>
    <source>
        <strain evidence="4">JCM 3086</strain>
    </source>
</reference>
<dbReference type="InterPro" id="IPR041627">
    <property type="entry name" value="AAA_lid_6"/>
</dbReference>
<dbReference type="EMBL" id="BMQA01000014">
    <property type="protein sequence ID" value="GGJ29372.1"/>
    <property type="molecule type" value="Genomic_DNA"/>
</dbReference>
<name>A0A917KV17_9ACTN</name>
<dbReference type="Pfam" id="PF17866">
    <property type="entry name" value="AAA_lid_6"/>
    <property type="match status" value="1"/>
</dbReference>
<dbReference type="AlphaFoldDB" id="A0A917KV17"/>
<keyword evidence="2" id="KW-0067">ATP-binding</keyword>
<accession>A0A917KV17</accession>
<sequence length="118" mass="12681">MDRFLESNPGLASRFSRHVVFESYSTDELLSIMAEQATTAGYVCAPPTVEALRVHLDGLPRTKSFGNARLARQLLETMMTRQAGRLAAMAAPDLEALTTLLPDDLPEGAPAVPPGAAR</sequence>
<dbReference type="PANTHER" id="PTHR43392:SF2">
    <property type="entry name" value="AAA-TYPE ATPASE FAMILY PROTEIN _ ANKYRIN REPEAT FAMILY PROTEIN"/>
    <property type="match status" value="1"/>
</dbReference>
<dbReference type="SUPFAM" id="SSF52540">
    <property type="entry name" value="P-loop containing nucleoside triphosphate hydrolases"/>
    <property type="match status" value="1"/>
</dbReference>
<dbReference type="InterPro" id="IPR050773">
    <property type="entry name" value="CbxX/CfxQ_RuBisCO_ESX"/>
</dbReference>
<evidence type="ECO:0000256" key="2">
    <source>
        <dbReference type="ARBA" id="ARBA00022840"/>
    </source>
</evidence>
<dbReference type="Proteomes" id="UP000657574">
    <property type="component" value="Unassembled WGS sequence"/>
</dbReference>
<proteinExistence type="predicted"/>
<protein>
    <recommendedName>
        <fullName evidence="3">CbbX AAA lid domain-containing protein</fullName>
    </recommendedName>
</protein>
<dbReference type="InterPro" id="IPR000641">
    <property type="entry name" value="CbxX/CfxQ"/>
</dbReference>
<evidence type="ECO:0000313" key="5">
    <source>
        <dbReference type="Proteomes" id="UP000657574"/>
    </source>
</evidence>
<organism evidence="4 5">
    <name type="scientific">Streptomyces brasiliensis</name>
    <dbReference type="NCBI Taxonomy" id="1954"/>
    <lineage>
        <taxon>Bacteria</taxon>
        <taxon>Bacillati</taxon>
        <taxon>Actinomycetota</taxon>
        <taxon>Actinomycetes</taxon>
        <taxon>Kitasatosporales</taxon>
        <taxon>Streptomycetaceae</taxon>
        <taxon>Streptomyces</taxon>
    </lineage>
</organism>
<reference evidence="4" key="1">
    <citation type="journal article" date="2014" name="Int. J. Syst. Evol. Microbiol.">
        <title>Complete genome sequence of Corynebacterium casei LMG S-19264T (=DSM 44701T), isolated from a smear-ripened cheese.</title>
        <authorList>
            <consortium name="US DOE Joint Genome Institute (JGI-PGF)"/>
            <person name="Walter F."/>
            <person name="Albersmeier A."/>
            <person name="Kalinowski J."/>
            <person name="Ruckert C."/>
        </authorList>
    </citation>
    <scope>NUCLEOTIDE SEQUENCE</scope>
    <source>
        <strain evidence="4">JCM 3086</strain>
    </source>
</reference>
<comment type="caution">
    <text evidence="4">The sequence shown here is derived from an EMBL/GenBank/DDBJ whole genome shotgun (WGS) entry which is preliminary data.</text>
</comment>
<feature type="domain" description="CbbX AAA lid" evidence="3">
    <location>
        <begin position="49"/>
        <end position="105"/>
    </location>
</feature>
<keyword evidence="5" id="KW-1185">Reference proteome</keyword>
<evidence type="ECO:0000259" key="3">
    <source>
        <dbReference type="Pfam" id="PF17866"/>
    </source>
</evidence>
<gene>
    <name evidence="4" type="ORF">GCM10010121_045830</name>
</gene>